<name>A0A212LAJ8_9BACT</name>
<evidence type="ECO:0000313" key="1">
    <source>
        <dbReference type="EMBL" id="SCM74602.1"/>
    </source>
</evidence>
<proteinExistence type="predicted"/>
<protein>
    <submittedName>
        <fullName evidence="1">Uncharacterized protein</fullName>
    </submittedName>
</protein>
<sequence>MASLFFDLFFLPRQSINNTDVNGKKNLVVIHGKFPKQSIFEMLRFSKKAITGRSHATLWSMYIFLEQFLFEIALLTLRRQPPRSDVNSGEL</sequence>
<reference evidence="1" key="1">
    <citation type="submission" date="2016-08" db="EMBL/GenBank/DDBJ databases">
        <authorList>
            <person name="Seilhamer J.J."/>
        </authorList>
    </citation>
    <scope>NUCLEOTIDE SEQUENCE</scope>
    <source>
        <strain evidence="1">86-1</strain>
    </source>
</reference>
<gene>
    <name evidence="1" type="ORF">KL86DES1_22040</name>
</gene>
<dbReference type="AlphaFoldDB" id="A0A212LAJ8"/>
<dbReference type="RefSeq" id="WP_179981236.1">
    <property type="nucleotide sequence ID" value="NZ_LT608333.1"/>
</dbReference>
<dbReference type="EMBL" id="FMJC01000002">
    <property type="protein sequence ID" value="SCM74602.1"/>
    <property type="molecule type" value="Genomic_DNA"/>
</dbReference>
<organism evidence="1">
    <name type="scientific">uncultured Desulfovibrio sp</name>
    <dbReference type="NCBI Taxonomy" id="167968"/>
    <lineage>
        <taxon>Bacteria</taxon>
        <taxon>Pseudomonadati</taxon>
        <taxon>Thermodesulfobacteriota</taxon>
        <taxon>Desulfovibrionia</taxon>
        <taxon>Desulfovibrionales</taxon>
        <taxon>Desulfovibrionaceae</taxon>
        <taxon>Desulfovibrio</taxon>
        <taxon>environmental samples</taxon>
    </lineage>
</organism>
<accession>A0A212LAJ8</accession>